<comment type="caution">
    <text evidence="6">The sequence shown here is derived from an EMBL/GenBank/DDBJ whole genome shotgun (WGS) entry which is preliminary data.</text>
</comment>
<reference evidence="6 7" key="1">
    <citation type="submission" date="2021-08" db="EMBL/GenBank/DDBJ databases">
        <title>Novel members of of the genus Stenotrophomonas from differernt environment.</title>
        <authorList>
            <person name="Deng Y."/>
        </authorList>
    </citation>
    <scope>NUCLEOTIDE SEQUENCE [LARGE SCALE GENOMIC DNA]</scope>
    <source>
        <strain evidence="6 7">CPCC 101365</strain>
    </source>
</reference>
<dbReference type="InterPro" id="IPR014710">
    <property type="entry name" value="RmlC-like_jellyroll"/>
</dbReference>
<name>A0ABT0SDL8_9GAMM</name>
<dbReference type="PRINTS" id="PR00032">
    <property type="entry name" value="HTHARAC"/>
</dbReference>
<dbReference type="InterPro" id="IPR009057">
    <property type="entry name" value="Homeodomain-like_sf"/>
</dbReference>
<accession>A0ABT0SDL8</accession>
<dbReference type="CDD" id="cd06124">
    <property type="entry name" value="cupin_NimR-like_N"/>
    <property type="match status" value="1"/>
</dbReference>
<dbReference type="Proteomes" id="UP001431235">
    <property type="component" value="Unassembled WGS sequence"/>
</dbReference>
<gene>
    <name evidence="6" type="ORF">K5L01_01955</name>
</gene>
<feature type="domain" description="HTH araC/xylS-type" evidence="5">
    <location>
        <begin position="183"/>
        <end position="279"/>
    </location>
</feature>
<keyword evidence="2" id="KW-0238">DNA-binding</keyword>
<proteinExistence type="predicted"/>
<organism evidence="6 7">
    <name type="scientific">Stenotrophomonas mori</name>
    <dbReference type="NCBI Taxonomy" id="2871096"/>
    <lineage>
        <taxon>Bacteria</taxon>
        <taxon>Pseudomonadati</taxon>
        <taxon>Pseudomonadota</taxon>
        <taxon>Gammaproteobacteria</taxon>
        <taxon>Lysobacterales</taxon>
        <taxon>Lysobacteraceae</taxon>
        <taxon>Stenotrophomonas</taxon>
    </lineage>
</organism>
<dbReference type="PROSITE" id="PS00041">
    <property type="entry name" value="HTH_ARAC_FAMILY_1"/>
    <property type="match status" value="1"/>
</dbReference>
<dbReference type="PANTHER" id="PTHR11019:SF159">
    <property type="entry name" value="TRANSCRIPTIONAL REGULATOR-RELATED"/>
    <property type="match status" value="1"/>
</dbReference>
<dbReference type="InterPro" id="IPR003313">
    <property type="entry name" value="AraC-bd"/>
</dbReference>
<dbReference type="EMBL" id="JAIKTS010000001">
    <property type="protein sequence ID" value="MCL7713425.1"/>
    <property type="molecule type" value="Genomic_DNA"/>
</dbReference>
<keyword evidence="3" id="KW-0010">Activator</keyword>
<dbReference type="SUPFAM" id="SSF51182">
    <property type="entry name" value="RmlC-like cupins"/>
    <property type="match status" value="1"/>
</dbReference>
<keyword evidence="7" id="KW-1185">Reference proteome</keyword>
<evidence type="ECO:0000256" key="2">
    <source>
        <dbReference type="ARBA" id="ARBA00023125"/>
    </source>
</evidence>
<dbReference type="SUPFAM" id="SSF46689">
    <property type="entry name" value="Homeodomain-like"/>
    <property type="match status" value="1"/>
</dbReference>
<evidence type="ECO:0000256" key="3">
    <source>
        <dbReference type="ARBA" id="ARBA00023159"/>
    </source>
</evidence>
<evidence type="ECO:0000313" key="7">
    <source>
        <dbReference type="Proteomes" id="UP001431235"/>
    </source>
</evidence>
<sequence length="279" mass="31134">MIRSPPTPFLRDMVMQPLEKDIGGRRGQRLPLPAPVDTAVYSTARAYAPGTLIPLHHHPDRHQLVYAESGVLVVRAGMGRWVVPSTRAIWIPAGIDHQVHCIGQVQMRSLYLAPTAMPQPPAGASAVSVTPLLAALIRAAAGVVQPYREDSRDGRLMRLILDEIQALPALPLHLPEPADPRLRLIGRQLERHPDDPSTLRDWADRLRVDVKTIQRLCARELGMTFGQWRQQARLLRALERLAVGEKVIDVALALGYESPSAFSTMFKRRFGLTPSQFFR</sequence>
<evidence type="ECO:0000259" key="5">
    <source>
        <dbReference type="PROSITE" id="PS01124"/>
    </source>
</evidence>
<dbReference type="PANTHER" id="PTHR11019">
    <property type="entry name" value="HTH-TYPE TRANSCRIPTIONAL REGULATOR NIMR"/>
    <property type="match status" value="1"/>
</dbReference>
<dbReference type="Pfam" id="PF02311">
    <property type="entry name" value="AraC_binding"/>
    <property type="match status" value="1"/>
</dbReference>
<evidence type="ECO:0000256" key="1">
    <source>
        <dbReference type="ARBA" id="ARBA00023015"/>
    </source>
</evidence>
<dbReference type="Gene3D" id="1.10.10.60">
    <property type="entry name" value="Homeodomain-like"/>
    <property type="match status" value="1"/>
</dbReference>
<keyword evidence="1" id="KW-0805">Transcription regulation</keyword>
<dbReference type="InterPro" id="IPR020449">
    <property type="entry name" value="Tscrpt_reg_AraC-type_HTH"/>
</dbReference>
<protein>
    <submittedName>
        <fullName evidence="6">Helix-turn-helix transcriptional regulator</fullName>
    </submittedName>
</protein>
<dbReference type="Pfam" id="PF12833">
    <property type="entry name" value="HTH_18"/>
    <property type="match status" value="1"/>
</dbReference>
<keyword evidence="4" id="KW-0804">Transcription</keyword>
<evidence type="ECO:0000313" key="6">
    <source>
        <dbReference type="EMBL" id="MCL7713425.1"/>
    </source>
</evidence>
<dbReference type="InterPro" id="IPR018062">
    <property type="entry name" value="HTH_AraC-typ_CS"/>
</dbReference>
<dbReference type="InterPro" id="IPR011051">
    <property type="entry name" value="RmlC_Cupin_sf"/>
</dbReference>
<evidence type="ECO:0000256" key="4">
    <source>
        <dbReference type="ARBA" id="ARBA00023163"/>
    </source>
</evidence>
<dbReference type="PROSITE" id="PS01124">
    <property type="entry name" value="HTH_ARAC_FAMILY_2"/>
    <property type="match status" value="1"/>
</dbReference>
<dbReference type="Gene3D" id="2.60.120.10">
    <property type="entry name" value="Jelly Rolls"/>
    <property type="match status" value="1"/>
</dbReference>
<dbReference type="SMART" id="SM00342">
    <property type="entry name" value="HTH_ARAC"/>
    <property type="match status" value="1"/>
</dbReference>
<dbReference type="InterPro" id="IPR018060">
    <property type="entry name" value="HTH_AraC"/>
</dbReference>